<protein>
    <submittedName>
        <fullName evidence="8">MFS transporter</fullName>
    </submittedName>
</protein>
<comment type="subcellular location">
    <subcellularLocation>
        <location evidence="1">Cell membrane</location>
        <topology evidence="1">Multi-pass membrane protein</topology>
    </subcellularLocation>
</comment>
<dbReference type="InterPro" id="IPR011701">
    <property type="entry name" value="MFS"/>
</dbReference>
<dbReference type="EMBL" id="RHLK01000007">
    <property type="protein sequence ID" value="MVP00687.1"/>
    <property type="molecule type" value="Genomic_DNA"/>
</dbReference>
<dbReference type="InterPro" id="IPR050327">
    <property type="entry name" value="Proton-linked_MCT"/>
</dbReference>
<dbReference type="Proteomes" id="UP000490800">
    <property type="component" value="Unassembled WGS sequence"/>
</dbReference>
<comment type="caution">
    <text evidence="8">The sequence shown here is derived from an EMBL/GenBank/DDBJ whole genome shotgun (WGS) entry which is preliminary data.</text>
</comment>
<sequence length="425" mass="46437">MGTTWFKEPKYAWIGLGSLWIIAFIGSLMRFSVAFFQVQISEDLGVSRGFISTAWSTNLLITALCAPLGGWLADRYGPKKVMLISAVIGIAGMGIAVFGHHDIGFFIGYGVIAGFAGIGTTTTYMLMFDWFQHHRAKATGLLASASSLGIAIITPVFVAASTWTWRDAFFASFVLNIVVTLPVIFFGIKGIKPRGNTIAETVITEPTAGNGQKEQITVRFPLHRSSAHLPIFIIVAIALFTCGFNMSTTEMNLVAINQLANVSPAMIALSMSVLGIMEITGSFIMSYWMDRSNKLVIMALLYGIRIIGFSLLFMHLEWSPVLFAVAFGLTYLSALPGGLLIVNEHSRGKGKQTGWLLLFHHGGGVLGSLTGGISFDYFRDYQVLIGVNIFMCTLVALGYFFLYTTRKRDRTPANRIRQSVASEGI</sequence>
<evidence type="ECO:0000313" key="9">
    <source>
        <dbReference type="Proteomes" id="UP000490800"/>
    </source>
</evidence>
<feature type="transmembrane region" description="Helical" evidence="6">
    <location>
        <begin position="295"/>
        <end position="315"/>
    </location>
</feature>
<dbReference type="GO" id="GO:0005886">
    <property type="term" value="C:plasma membrane"/>
    <property type="evidence" value="ECO:0007669"/>
    <property type="project" value="UniProtKB-SubCell"/>
</dbReference>
<feature type="transmembrane region" description="Helical" evidence="6">
    <location>
        <begin position="81"/>
        <end position="100"/>
    </location>
</feature>
<dbReference type="GO" id="GO:0022857">
    <property type="term" value="F:transmembrane transporter activity"/>
    <property type="evidence" value="ECO:0007669"/>
    <property type="project" value="InterPro"/>
</dbReference>
<proteinExistence type="predicted"/>
<keyword evidence="5 6" id="KW-0472">Membrane</keyword>
<dbReference type="InterPro" id="IPR020846">
    <property type="entry name" value="MFS_dom"/>
</dbReference>
<evidence type="ECO:0000256" key="5">
    <source>
        <dbReference type="ARBA" id="ARBA00023136"/>
    </source>
</evidence>
<dbReference type="OrthoDB" id="182417at2"/>
<feature type="transmembrane region" description="Helical" evidence="6">
    <location>
        <begin position="140"/>
        <end position="163"/>
    </location>
</feature>
<name>A0A7X3FJE5_9BACL</name>
<dbReference type="SUPFAM" id="SSF103473">
    <property type="entry name" value="MFS general substrate transporter"/>
    <property type="match status" value="1"/>
</dbReference>
<dbReference type="PANTHER" id="PTHR11360:SF284">
    <property type="entry name" value="EG:103B4.3 PROTEIN-RELATED"/>
    <property type="match status" value="1"/>
</dbReference>
<accession>A0A7X3FJE5</accession>
<dbReference type="RefSeq" id="WP_157336397.1">
    <property type="nucleotide sequence ID" value="NZ_RHLK01000007.1"/>
</dbReference>
<feature type="transmembrane region" description="Helical" evidence="6">
    <location>
        <begin position="321"/>
        <end position="342"/>
    </location>
</feature>
<dbReference type="PROSITE" id="PS50850">
    <property type="entry name" value="MFS"/>
    <property type="match status" value="1"/>
</dbReference>
<keyword evidence="3 6" id="KW-0812">Transmembrane</keyword>
<evidence type="ECO:0000256" key="3">
    <source>
        <dbReference type="ARBA" id="ARBA00022692"/>
    </source>
</evidence>
<evidence type="ECO:0000259" key="7">
    <source>
        <dbReference type="PROSITE" id="PS50850"/>
    </source>
</evidence>
<evidence type="ECO:0000256" key="4">
    <source>
        <dbReference type="ARBA" id="ARBA00022989"/>
    </source>
</evidence>
<feature type="transmembrane region" description="Helical" evidence="6">
    <location>
        <begin position="106"/>
        <end position="128"/>
    </location>
</feature>
<feature type="transmembrane region" description="Helical" evidence="6">
    <location>
        <begin position="266"/>
        <end position="288"/>
    </location>
</feature>
<feature type="transmembrane region" description="Helical" evidence="6">
    <location>
        <begin position="381"/>
        <end position="402"/>
    </location>
</feature>
<dbReference type="AlphaFoldDB" id="A0A7X3FJE5"/>
<gene>
    <name evidence="8" type="ORF">EDM21_14340</name>
</gene>
<keyword evidence="4 6" id="KW-1133">Transmembrane helix</keyword>
<evidence type="ECO:0000256" key="1">
    <source>
        <dbReference type="ARBA" id="ARBA00004651"/>
    </source>
</evidence>
<feature type="domain" description="Major facilitator superfamily (MFS) profile" evidence="7">
    <location>
        <begin position="15"/>
        <end position="410"/>
    </location>
</feature>
<feature type="transmembrane region" description="Helical" evidence="6">
    <location>
        <begin position="169"/>
        <end position="188"/>
    </location>
</feature>
<feature type="transmembrane region" description="Helical" evidence="6">
    <location>
        <begin position="12"/>
        <end position="38"/>
    </location>
</feature>
<evidence type="ECO:0000313" key="8">
    <source>
        <dbReference type="EMBL" id="MVP00687.1"/>
    </source>
</evidence>
<dbReference type="Pfam" id="PF07690">
    <property type="entry name" value="MFS_1"/>
    <property type="match status" value="1"/>
</dbReference>
<keyword evidence="9" id="KW-1185">Reference proteome</keyword>
<feature type="transmembrane region" description="Helical" evidence="6">
    <location>
        <begin position="229"/>
        <end position="246"/>
    </location>
</feature>
<organism evidence="8 9">
    <name type="scientific">Paenibacillus lutrae</name>
    <dbReference type="NCBI Taxonomy" id="2078573"/>
    <lineage>
        <taxon>Bacteria</taxon>
        <taxon>Bacillati</taxon>
        <taxon>Bacillota</taxon>
        <taxon>Bacilli</taxon>
        <taxon>Bacillales</taxon>
        <taxon>Paenibacillaceae</taxon>
        <taxon>Paenibacillus</taxon>
    </lineage>
</organism>
<evidence type="ECO:0000256" key="2">
    <source>
        <dbReference type="ARBA" id="ARBA00022448"/>
    </source>
</evidence>
<keyword evidence="2" id="KW-0813">Transport</keyword>
<dbReference type="Gene3D" id="1.20.1250.20">
    <property type="entry name" value="MFS general substrate transporter like domains"/>
    <property type="match status" value="2"/>
</dbReference>
<feature type="transmembrane region" description="Helical" evidence="6">
    <location>
        <begin position="354"/>
        <end position="375"/>
    </location>
</feature>
<feature type="transmembrane region" description="Helical" evidence="6">
    <location>
        <begin position="50"/>
        <end position="69"/>
    </location>
</feature>
<dbReference type="PANTHER" id="PTHR11360">
    <property type="entry name" value="MONOCARBOXYLATE TRANSPORTER"/>
    <property type="match status" value="1"/>
</dbReference>
<reference evidence="8 9" key="1">
    <citation type="journal article" date="2019" name="Microorganisms">
        <title>Paenibacillus lutrae sp. nov., A Chitinolytic Species Isolated from A River Otter in Castril Natural Park, Granada, Spain.</title>
        <authorList>
            <person name="Rodriguez M."/>
            <person name="Reina J.C."/>
            <person name="Bejar V."/>
            <person name="Llamas I."/>
        </authorList>
    </citation>
    <scope>NUCLEOTIDE SEQUENCE [LARGE SCALE GENOMIC DNA]</scope>
    <source>
        <strain evidence="8 9">N10</strain>
    </source>
</reference>
<dbReference type="InterPro" id="IPR036259">
    <property type="entry name" value="MFS_trans_sf"/>
</dbReference>
<evidence type="ECO:0000256" key="6">
    <source>
        <dbReference type="SAM" id="Phobius"/>
    </source>
</evidence>